<organism evidence="4 5">
    <name type="scientific">Asanoa ishikariensis</name>
    <dbReference type="NCBI Taxonomy" id="137265"/>
    <lineage>
        <taxon>Bacteria</taxon>
        <taxon>Bacillati</taxon>
        <taxon>Actinomycetota</taxon>
        <taxon>Actinomycetes</taxon>
        <taxon>Micromonosporales</taxon>
        <taxon>Micromonosporaceae</taxon>
        <taxon>Asanoa</taxon>
    </lineage>
</organism>
<dbReference type="AlphaFoldDB" id="A0A1H3URB2"/>
<feature type="region of interest" description="Disordered" evidence="2">
    <location>
        <begin position="172"/>
        <end position="235"/>
    </location>
</feature>
<dbReference type="SUPFAM" id="SSF81923">
    <property type="entry name" value="Double Clp-N motif"/>
    <property type="match status" value="1"/>
</dbReference>
<evidence type="ECO:0000256" key="1">
    <source>
        <dbReference type="PROSITE-ProRule" id="PRU01251"/>
    </source>
</evidence>
<feature type="domain" description="Clp R" evidence="3">
    <location>
        <begin position="1"/>
        <end position="98"/>
    </location>
</feature>
<dbReference type="PROSITE" id="PS51903">
    <property type="entry name" value="CLP_R"/>
    <property type="match status" value="1"/>
</dbReference>
<proteinExistence type="predicted"/>
<keyword evidence="1" id="KW-0677">Repeat</keyword>
<evidence type="ECO:0000313" key="5">
    <source>
        <dbReference type="Proteomes" id="UP000199632"/>
    </source>
</evidence>
<feature type="compositionally biased region" description="Low complexity" evidence="2">
    <location>
        <begin position="197"/>
        <end position="213"/>
    </location>
</feature>
<dbReference type="InterPro" id="IPR036628">
    <property type="entry name" value="Clp_N_dom_sf"/>
</dbReference>
<evidence type="ECO:0000259" key="3">
    <source>
        <dbReference type="PROSITE" id="PS51903"/>
    </source>
</evidence>
<dbReference type="InterPro" id="IPR004176">
    <property type="entry name" value="Clp_R_N"/>
</dbReference>
<reference evidence="5" key="1">
    <citation type="submission" date="2016-10" db="EMBL/GenBank/DDBJ databases">
        <authorList>
            <person name="Varghese N."/>
            <person name="Submissions S."/>
        </authorList>
    </citation>
    <scope>NUCLEOTIDE SEQUENCE [LARGE SCALE GENOMIC DNA]</scope>
    <source>
        <strain evidence="5">DSM 44718</strain>
    </source>
</reference>
<evidence type="ECO:0000256" key="2">
    <source>
        <dbReference type="SAM" id="MobiDB-lite"/>
    </source>
</evidence>
<dbReference type="Gene3D" id="1.10.1780.10">
    <property type="entry name" value="Clp, N-terminal domain"/>
    <property type="match status" value="1"/>
</dbReference>
<protein>
    <submittedName>
        <fullName evidence="4">Clp amino terminal domain-containing protein, pathogenicity island component</fullName>
    </submittedName>
</protein>
<dbReference type="EMBL" id="FNQB01000005">
    <property type="protein sequence ID" value="SDZ64878.1"/>
    <property type="molecule type" value="Genomic_DNA"/>
</dbReference>
<dbReference type="STRING" id="137265.SAMN05421684_7861"/>
<name>A0A1H3URB2_9ACTN</name>
<sequence>MVVAGHRHAAWRHQTNRAPQIPPRHGGLMFRGDQPELRRVLSRAMTHARDLGHYRVGGEHLLLALTTAGCDVSTVLTEHGATAAAIGEAVSLAAPAGAGAAADREALATLGVDLDRLLAVSGPGLLDQPPAREPLLPFGAAKARRRCAQLSPPLGLDAQAIYEASLRTGRSTNAALGSRGGIPTPASQRAHARRTAARSTHAAPSHRAALPAHNRAHRHRRKHRGRIDHQLRLRS</sequence>
<evidence type="ECO:0000313" key="4">
    <source>
        <dbReference type="EMBL" id="SDZ64878.1"/>
    </source>
</evidence>
<accession>A0A1H3URB2</accession>
<keyword evidence="5" id="KW-1185">Reference proteome</keyword>
<feature type="compositionally biased region" description="Basic residues" evidence="2">
    <location>
        <begin position="214"/>
        <end position="226"/>
    </location>
</feature>
<dbReference type="Proteomes" id="UP000199632">
    <property type="component" value="Unassembled WGS sequence"/>
</dbReference>
<gene>
    <name evidence="4" type="ORF">SAMN05421684_7861</name>
</gene>